<name>A0AAV3R5Q0_LITER</name>
<proteinExistence type="predicted"/>
<keyword evidence="3" id="KW-1185">Reference proteome</keyword>
<accession>A0AAV3R5Q0</accession>
<comment type="caution">
    <text evidence="2">The sequence shown here is derived from an EMBL/GenBank/DDBJ whole genome shotgun (WGS) entry which is preliminary data.</text>
</comment>
<dbReference type="Proteomes" id="UP001454036">
    <property type="component" value="Unassembled WGS sequence"/>
</dbReference>
<gene>
    <name evidence="2" type="ORF">LIER_24541</name>
</gene>
<sequence>MAPEAVVLASSIDMVAALHRTWIGGGPLCEISRPSASRVYCRAFPSSLAGPALKWFNQLIDGCITYFEDLKKRFTRIYGGRLRQDKDEHSLMTIQQGESEWRDFQTEFNLVPGAD</sequence>
<organism evidence="2 3">
    <name type="scientific">Lithospermum erythrorhizon</name>
    <name type="common">Purple gromwell</name>
    <name type="synonym">Lithospermum officinale var. erythrorhizon</name>
    <dbReference type="NCBI Taxonomy" id="34254"/>
    <lineage>
        <taxon>Eukaryota</taxon>
        <taxon>Viridiplantae</taxon>
        <taxon>Streptophyta</taxon>
        <taxon>Embryophyta</taxon>
        <taxon>Tracheophyta</taxon>
        <taxon>Spermatophyta</taxon>
        <taxon>Magnoliopsida</taxon>
        <taxon>eudicotyledons</taxon>
        <taxon>Gunneridae</taxon>
        <taxon>Pentapetalae</taxon>
        <taxon>asterids</taxon>
        <taxon>lamiids</taxon>
        <taxon>Boraginales</taxon>
        <taxon>Boraginaceae</taxon>
        <taxon>Boraginoideae</taxon>
        <taxon>Lithospermeae</taxon>
        <taxon>Lithospermum</taxon>
    </lineage>
</organism>
<feature type="domain" description="Retrotransposon gag" evidence="1">
    <location>
        <begin position="43"/>
        <end position="110"/>
    </location>
</feature>
<dbReference type="AlphaFoldDB" id="A0AAV3R5Q0"/>
<protein>
    <recommendedName>
        <fullName evidence="1">Retrotransposon gag domain-containing protein</fullName>
    </recommendedName>
</protein>
<evidence type="ECO:0000313" key="3">
    <source>
        <dbReference type="Proteomes" id="UP001454036"/>
    </source>
</evidence>
<dbReference type="InterPro" id="IPR005162">
    <property type="entry name" value="Retrotrans_gag_dom"/>
</dbReference>
<dbReference type="EMBL" id="BAABME010007155">
    <property type="protein sequence ID" value="GAA0170238.1"/>
    <property type="molecule type" value="Genomic_DNA"/>
</dbReference>
<evidence type="ECO:0000259" key="1">
    <source>
        <dbReference type="Pfam" id="PF03732"/>
    </source>
</evidence>
<dbReference type="Pfam" id="PF03732">
    <property type="entry name" value="Retrotrans_gag"/>
    <property type="match status" value="1"/>
</dbReference>
<reference evidence="2 3" key="1">
    <citation type="submission" date="2024-01" db="EMBL/GenBank/DDBJ databases">
        <title>The complete chloroplast genome sequence of Lithospermum erythrorhizon: insights into the phylogenetic relationship among Boraginaceae species and the maternal lineages of purple gromwells.</title>
        <authorList>
            <person name="Okada T."/>
            <person name="Watanabe K."/>
        </authorList>
    </citation>
    <scope>NUCLEOTIDE SEQUENCE [LARGE SCALE GENOMIC DNA]</scope>
</reference>
<evidence type="ECO:0000313" key="2">
    <source>
        <dbReference type="EMBL" id="GAA0170238.1"/>
    </source>
</evidence>